<dbReference type="PANTHER" id="PTHR35910:SF6">
    <property type="entry name" value="2EXR DOMAIN-CONTAINING PROTEIN"/>
    <property type="match status" value="1"/>
</dbReference>
<dbReference type="Proteomes" id="UP001629113">
    <property type="component" value="Unassembled WGS sequence"/>
</dbReference>
<protein>
    <recommendedName>
        <fullName evidence="1">2EXR domain-containing protein</fullName>
    </recommendedName>
</protein>
<evidence type="ECO:0000259" key="1">
    <source>
        <dbReference type="Pfam" id="PF20150"/>
    </source>
</evidence>
<dbReference type="EMBL" id="JBFCZG010000007">
    <property type="protein sequence ID" value="KAL3419739.1"/>
    <property type="molecule type" value="Genomic_DNA"/>
</dbReference>
<keyword evidence="3" id="KW-1185">Reference proteome</keyword>
<proteinExistence type="predicted"/>
<accession>A0ABR4P8U4</accession>
<gene>
    <name evidence="2" type="ORF">PVAG01_08237</name>
</gene>
<reference evidence="2 3" key="1">
    <citation type="submission" date="2024-06" db="EMBL/GenBank/DDBJ databases">
        <title>Complete genome of Phlyctema vagabunda strain 19-DSS-EL-015.</title>
        <authorList>
            <person name="Fiorenzani C."/>
        </authorList>
    </citation>
    <scope>NUCLEOTIDE SEQUENCE [LARGE SCALE GENOMIC DNA]</scope>
    <source>
        <strain evidence="2 3">19-DSS-EL-015</strain>
    </source>
</reference>
<dbReference type="Pfam" id="PF20150">
    <property type="entry name" value="2EXR"/>
    <property type="match status" value="1"/>
</dbReference>
<sequence>MMPTTTNPTLTNFSLFASLAPELRLKVWQFACASRIVTVRYDSKHDRCISNATPPALLSATHESRAEALRYYQLSFGTHSNAAHIYFNPYRDVLYLPRHRMMGYDETLRDFRNYLAQPELLDQVGCLALDHVDVEVKRPWESYNKAALIREFPRLEEMLLVLCEPGQSKVADIKADVVFTEPREDPEELLMMWADFRQAFIQEQKLLEEVCREVGKECVQYVLPTVRIRAKAYVPR</sequence>
<dbReference type="InterPro" id="IPR045518">
    <property type="entry name" value="2EXR"/>
</dbReference>
<evidence type="ECO:0000313" key="3">
    <source>
        <dbReference type="Proteomes" id="UP001629113"/>
    </source>
</evidence>
<name>A0ABR4P8U4_9HELO</name>
<feature type="domain" description="2EXR" evidence="1">
    <location>
        <begin position="13"/>
        <end position="94"/>
    </location>
</feature>
<dbReference type="PANTHER" id="PTHR35910">
    <property type="entry name" value="2EXR DOMAIN-CONTAINING PROTEIN"/>
    <property type="match status" value="1"/>
</dbReference>
<comment type="caution">
    <text evidence="2">The sequence shown here is derived from an EMBL/GenBank/DDBJ whole genome shotgun (WGS) entry which is preliminary data.</text>
</comment>
<evidence type="ECO:0000313" key="2">
    <source>
        <dbReference type="EMBL" id="KAL3419739.1"/>
    </source>
</evidence>
<organism evidence="2 3">
    <name type="scientific">Phlyctema vagabunda</name>
    <dbReference type="NCBI Taxonomy" id="108571"/>
    <lineage>
        <taxon>Eukaryota</taxon>
        <taxon>Fungi</taxon>
        <taxon>Dikarya</taxon>
        <taxon>Ascomycota</taxon>
        <taxon>Pezizomycotina</taxon>
        <taxon>Leotiomycetes</taxon>
        <taxon>Helotiales</taxon>
        <taxon>Dermateaceae</taxon>
        <taxon>Phlyctema</taxon>
    </lineage>
</organism>